<name>A0A4U1L4V4_9SPHN</name>
<comment type="subcellular location">
    <subcellularLocation>
        <location evidence="1">Cell outer membrane</location>
    </subcellularLocation>
</comment>
<evidence type="ECO:0000256" key="6">
    <source>
        <dbReference type="ARBA" id="ARBA00023136"/>
    </source>
</evidence>
<keyword evidence="5" id="KW-0812">Transmembrane</keyword>
<keyword evidence="4" id="KW-1134">Transmembrane beta strand</keyword>
<dbReference type="Gene3D" id="1.20.1600.10">
    <property type="entry name" value="Outer membrane efflux proteins (OEP)"/>
    <property type="match status" value="1"/>
</dbReference>
<evidence type="ECO:0000256" key="7">
    <source>
        <dbReference type="ARBA" id="ARBA00023237"/>
    </source>
</evidence>
<dbReference type="Proteomes" id="UP000309138">
    <property type="component" value="Unassembled WGS sequence"/>
</dbReference>
<keyword evidence="8" id="KW-0732">Signal</keyword>
<dbReference type="GO" id="GO:0009279">
    <property type="term" value="C:cell outer membrane"/>
    <property type="evidence" value="ECO:0007669"/>
    <property type="project" value="UniProtKB-SubCell"/>
</dbReference>
<comment type="caution">
    <text evidence="9">The sequence shown here is derived from an EMBL/GenBank/DDBJ whole genome shotgun (WGS) entry which is preliminary data.</text>
</comment>
<dbReference type="OrthoDB" id="5296315at2"/>
<dbReference type="PANTHER" id="PTHR30026">
    <property type="entry name" value="OUTER MEMBRANE PROTEIN TOLC"/>
    <property type="match status" value="1"/>
</dbReference>
<dbReference type="RefSeq" id="WP_136943163.1">
    <property type="nucleotide sequence ID" value="NZ_SWKR01000002.1"/>
</dbReference>
<evidence type="ECO:0000256" key="4">
    <source>
        <dbReference type="ARBA" id="ARBA00022452"/>
    </source>
</evidence>
<evidence type="ECO:0000313" key="9">
    <source>
        <dbReference type="EMBL" id="TKD51216.1"/>
    </source>
</evidence>
<evidence type="ECO:0000256" key="3">
    <source>
        <dbReference type="ARBA" id="ARBA00022448"/>
    </source>
</evidence>
<evidence type="ECO:0000256" key="8">
    <source>
        <dbReference type="SAM" id="SignalP"/>
    </source>
</evidence>
<keyword evidence="6" id="KW-0472">Membrane</keyword>
<dbReference type="InterPro" id="IPR051906">
    <property type="entry name" value="TolC-like"/>
</dbReference>
<dbReference type="GO" id="GO:0015562">
    <property type="term" value="F:efflux transmembrane transporter activity"/>
    <property type="evidence" value="ECO:0007669"/>
    <property type="project" value="InterPro"/>
</dbReference>
<organism evidence="9 10">
    <name type="scientific">Sphingomonas baiyangensis</name>
    <dbReference type="NCBI Taxonomy" id="2572576"/>
    <lineage>
        <taxon>Bacteria</taxon>
        <taxon>Pseudomonadati</taxon>
        <taxon>Pseudomonadota</taxon>
        <taxon>Alphaproteobacteria</taxon>
        <taxon>Sphingomonadales</taxon>
        <taxon>Sphingomonadaceae</taxon>
        <taxon>Sphingomonas</taxon>
    </lineage>
</organism>
<comment type="similarity">
    <text evidence="2">Belongs to the outer membrane factor (OMF) (TC 1.B.17) family.</text>
</comment>
<evidence type="ECO:0008006" key="11">
    <source>
        <dbReference type="Google" id="ProtNLM"/>
    </source>
</evidence>
<gene>
    <name evidence="9" type="ORF">FBR43_10960</name>
</gene>
<dbReference type="SUPFAM" id="SSF56954">
    <property type="entry name" value="Outer membrane efflux proteins (OEP)"/>
    <property type="match status" value="1"/>
</dbReference>
<keyword evidence="7" id="KW-0998">Cell outer membrane</keyword>
<evidence type="ECO:0000313" key="10">
    <source>
        <dbReference type="Proteomes" id="UP000309138"/>
    </source>
</evidence>
<dbReference type="AlphaFoldDB" id="A0A4U1L4V4"/>
<dbReference type="PANTHER" id="PTHR30026:SF22">
    <property type="entry name" value="OUTER MEMBRANE EFFLUX PROTEIN"/>
    <property type="match status" value="1"/>
</dbReference>
<feature type="signal peptide" evidence="8">
    <location>
        <begin position="1"/>
        <end position="23"/>
    </location>
</feature>
<protein>
    <recommendedName>
        <fullName evidence="11">TolC family protein</fullName>
    </recommendedName>
</protein>
<evidence type="ECO:0000256" key="1">
    <source>
        <dbReference type="ARBA" id="ARBA00004442"/>
    </source>
</evidence>
<sequence length="442" mass="46625">MRIALRRAMLAAGLVTAGGAALAQDAPRGAAGPPDTEAPVAEVALPRPPGIGPALFASVQRATDTYPAVSAGRASVRAADAEVSAARNLRLPSFGVQGVALGTGPGLGAQLVADQPVYTFGRLGATIDRARAERLARAAQVDETVFEIALQVTEAYYDIARLARRAEILEANLTNLGTLVGSIENRVDAEISPATDLALARSRTAQTQQEVAQTRAQQRAAIARIRQLVGDASYDPGTVPEYDARVHHPNLTDPVETAATCSPQRDRLSAEALVAREDARIARASIYPQLSAQLSYNDIVGTRAGLAVTAQTSGGLSDLRRADAARLRAGAAQLDVQTAVREINEAVSADLVENEAARARIVASADAADTADQVTASFYRQFVAGRRTWLDVMNAVREAAQARLGEADAEISAMASTARLLLRTCQWQPQGRLGGQVEWPND</sequence>
<reference evidence="9 10" key="1">
    <citation type="submission" date="2019-04" db="EMBL/GenBank/DDBJ databases">
        <authorList>
            <person name="Yang Y."/>
            <person name="Wei D."/>
        </authorList>
    </citation>
    <scope>NUCLEOTIDE SEQUENCE [LARGE SCALE GENOMIC DNA]</scope>
    <source>
        <strain evidence="9 10">L-1-4w-11</strain>
    </source>
</reference>
<dbReference type="EMBL" id="SWKR01000002">
    <property type="protein sequence ID" value="TKD51216.1"/>
    <property type="molecule type" value="Genomic_DNA"/>
</dbReference>
<dbReference type="GO" id="GO:1990281">
    <property type="term" value="C:efflux pump complex"/>
    <property type="evidence" value="ECO:0007669"/>
    <property type="project" value="TreeGrafter"/>
</dbReference>
<feature type="chain" id="PRO_5020607266" description="TolC family protein" evidence="8">
    <location>
        <begin position="24"/>
        <end position="442"/>
    </location>
</feature>
<dbReference type="GO" id="GO:0015288">
    <property type="term" value="F:porin activity"/>
    <property type="evidence" value="ECO:0007669"/>
    <property type="project" value="TreeGrafter"/>
</dbReference>
<dbReference type="InterPro" id="IPR003423">
    <property type="entry name" value="OMP_efflux"/>
</dbReference>
<keyword evidence="10" id="KW-1185">Reference proteome</keyword>
<evidence type="ECO:0000256" key="5">
    <source>
        <dbReference type="ARBA" id="ARBA00022692"/>
    </source>
</evidence>
<dbReference type="Pfam" id="PF02321">
    <property type="entry name" value="OEP"/>
    <property type="match status" value="1"/>
</dbReference>
<keyword evidence="3" id="KW-0813">Transport</keyword>
<proteinExistence type="inferred from homology"/>
<accession>A0A4U1L4V4</accession>
<evidence type="ECO:0000256" key="2">
    <source>
        <dbReference type="ARBA" id="ARBA00007613"/>
    </source>
</evidence>